<proteinExistence type="predicted"/>
<sequence length="144" mass="14911">MPEWNTRLAVQYTPQGGQAVTISPIDTFSPSFSLNAEALHSLEATHIGAIFSPPSINFSMTVKAIGNVVGALTALAMNGTLFDITLLEFDGDDWSFSSFVLQQCLITSASPTTATISGAPAATFSGFGLGAAVDAKSADPVKLP</sequence>
<dbReference type="EMBL" id="JAPDOD010000007">
    <property type="protein sequence ID" value="MDA0160854.1"/>
    <property type="molecule type" value="Genomic_DNA"/>
</dbReference>
<evidence type="ECO:0000313" key="1">
    <source>
        <dbReference type="EMBL" id="MDA0160854.1"/>
    </source>
</evidence>
<keyword evidence="2" id="KW-1185">Reference proteome</keyword>
<name>A0A9X3MQV4_9ACTN</name>
<protein>
    <submittedName>
        <fullName evidence="1">Uncharacterized protein</fullName>
    </submittedName>
</protein>
<dbReference type="AlphaFoldDB" id="A0A9X3MQV4"/>
<evidence type="ECO:0000313" key="2">
    <source>
        <dbReference type="Proteomes" id="UP001149140"/>
    </source>
</evidence>
<dbReference type="RefSeq" id="WP_270039953.1">
    <property type="nucleotide sequence ID" value="NZ_JAPDOD010000007.1"/>
</dbReference>
<comment type="caution">
    <text evidence="1">The sequence shown here is derived from an EMBL/GenBank/DDBJ whole genome shotgun (WGS) entry which is preliminary data.</text>
</comment>
<accession>A0A9X3MQV4</accession>
<organism evidence="1 2">
    <name type="scientific">Solirubrobacter ginsenosidimutans</name>
    <dbReference type="NCBI Taxonomy" id="490573"/>
    <lineage>
        <taxon>Bacteria</taxon>
        <taxon>Bacillati</taxon>
        <taxon>Actinomycetota</taxon>
        <taxon>Thermoleophilia</taxon>
        <taxon>Solirubrobacterales</taxon>
        <taxon>Solirubrobacteraceae</taxon>
        <taxon>Solirubrobacter</taxon>
    </lineage>
</organism>
<gene>
    <name evidence="1" type="ORF">OM076_11310</name>
</gene>
<reference evidence="1" key="1">
    <citation type="submission" date="2022-10" db="EMBL/GenBank/DDBJ databases">
        <title>The WGS of Solirubrobacter ginsenosidimutans DSM 21036.</title>
        <authorList>
            <person name="Jiang Z."/>
        </authorList>
    </citation>
    <scope>NUCLEOTIDE SEQUENCE</scope>
    <source>
        <strain evidence="1">DSM 21036</strain>
    </source>
</reference>
<dbReference type="Proteomes" id="UP001149140">
    <property type="component" value="Unassembled WGS sequence"/>
</dbReference>